<protein>
    <submittedName>
        <fullName evidence="1">VP35</fullName>
    </submittedName>
</protein>
<proteinExistence type="predicted"/>
<keyword evidence="2" id="KW-1185">Reference proteome</keyword>
<evidence type="ECO:0000313" key="1">
    <source>
        <dbReference type="EMBL" id="UKR35327.1"/>
    </source>
</evidence>
<dbReference type="EMBL" id="MW775011">
    <property type="protein sequence ID" value="UKR35327.1"/>
    <property type="molecule type" value="Viral_cRNA"/>
</dbReference>
<sequence>MDKVTDAIMTGRLSLDTIPGFQCSAPTSRSRPTGRKCPPWEGPLIEPKTSANKSTQTENIYQSDQVLREIKQLSSILAHQITTMERLEGSLQSIHQQLQVVGGMAHNLTSLTTLCTEMVAKYDFLVMTTGRATATAAATEAYWKEHGKAPPGPALFEADALKTRIQENPKSVPTDVREAFDRLEKTEEVTERTFGKPTISAKLLKELFYDHLPGYGTAFHQLAQVVCKVGKDNDLLDIIHAEFQASLAEGDSPQCALIQITKRIPIFGETPPPVIYIKTKQEIPKACQKSLRPLPPNPKIERGWVCHYVTADGKEMGLKI</sequence>
<evidence type="ECO:0000313" key="2">
    <source>
        <dbReference type="Proteomes" id="UP001659003"/>
    </source>
</evidence>
<organism evidence="1 2">
    <name type="scientific">Cuevavirus lloviuense</name>
    <dbReference type="NCBI Taxonomy" id="3052148"/>
    <lineage>
        <taxon>Viruses</taxon>
        <taxon>Riboviria</taxon>
        <taxon>Orthornavirae</taxon>
        <taxon>Negarnaviricota</taxon>
        <taxon>Haploviricotina</taxon>
        <taxon>Monjiviricetes</taxon>
        <taxon>Mononegavirales</taxon>
        <taxon>Filoviridae</taxon>
        <taxon>Cuevavirus</taxon>
    </lineage>
</organism>
<reference evidence="1" key="1">
    <citation type="submission" date="2021-03" db="EMBL/GenBank/DDBJ databases">
        <title>Ecology and active circulation of Lloviu filovirus in free-ranging Miniopterus schreibersii bats in Europe.</title>
        <authorList>
            <person name="Kemenesi G."/>
            <person name="Toth G.E."/>
            <person name="Mayora-Neto M."/>
            <person name="Scott S."/>
            <person name="Temperton N."/>
            <person name="Wright E."/>
            <person name="Muhlberger E."/>
            <person name="Hume A.J."/>
            <person name="Zana B."/>
            <person name="Boldogh S."/>
            <person name="Gorfol T."/>
            <person name="Estok P."/>
            <person name="Lanszki Z."/>
            <person name="Somogyi B.A."/>
            <person name="Nagy A."/>
            <person name="Pereszlenyi C.I."/>
            <person name="Dudas G."/>
            <person name="Foldes F."/>
            <person name="Kurucz K."/>
            <person name="Jakab F."/>
        </authorList>
    </citation>
    <scope>NUCLEOTIDE SEQUENCE</scope>
    <source>
        <strain evidence="1">LLOV_378</strain>
    </source>
</reference>
<dbReference type="Proteomes" id="UP001659003">
    <property type="component" value="Segment"/>
</dbReference>
<name>A0ACD3VP81_9MONO</name>
<accession>A0ACD3VP81</accession>